<feature type="compositionally biased region" description="Basic and acidic residues" evidence="16">
    <location>
        <begin position="96"/>
        <end position="116"/>
    </location>
</feature>
<comment type="similarity">
    <text evidence="9">Belongs to the DEAD box helicase family. DDX3/DED1 subfamily.</text>
</comment>
<dbReference type="InterPro" id="IPR027417">
    <property type="entry name" value="P-loop_NTPase"/>
</dbReference>
<feature type="compositionally biased region" description="Gly residues" evidence="16">
    <location>
        <begin position="600"/>
        <end position="610"/>
    </location>
</feature>
<dbReference type="InterPro" id="IPR044763">
    <property type="entry name" value="Ded1/Dbp1_DEADc"/>
</dbReference>
<dbReference type="Pfam" id="PF00270">
    <property type="entry name" value="DEAD"/>
    <property type="match status" value="1"/>
</dbReference>
<keyword evidence="2" id="KW-0396">Initiation factor</keyword>
<evidence type="ECO:0000256" key="4">
    <source>
        <dbReference type="ARBA" id="ARBA00022801"/>
    </source>
</evidence>
<dbReference type="FunCoup" id="A0A4S2MZK4">
    <property type="interactions" value="1272"/>
</dbReference>
<feature type="region of interest" description="Disordered" evidence="16">
    <location>
        <begin position="573"/>
        <end position="611"/>
    </location>
</feature>
<evidence type="ECO:0000256" key="10">
    <source>
        <dbReference type="ARBA" id="ARBA00024397"/>
    </source>
</evidence>
<dbReference type="GO" id="GO:0003724">
    <property type="term" value="F:RNA helicase activity"/>
    <property type="evidence" value="ECO:0007669"/>
    <property type="project" value="UniProtKB-EC"/>
</dbReference>
<evidence type="ECO:0000256" key="7">
    <source>
        <dbReference type="ARBA" id="ARBA00022884"/>
    </source>
</evidence>
<evidence type="ECO:0000259" key="19">
    <source>
        <dbReference type="PROSITE" id="PS51195"/>
    </source>
</evidence>
<evidence type="ECO:0000256" key="11">
    <source>
        <dbReference type="ARBA" id="ARBA00024405"/>
    </source>
</evidence>
<keyword evidence="6 15" id="KW-0067">ATP-binding</keyword>
<dbReference type="SMART" id="SM00490">
    <property type="entry name" value="HELICc"/>
    <property type="match status" value="1"/>
</dbReference>
<dbReference type="PROSITE" id="PS51195">
    <property type="entry name" value="Q_MOTIF"/>
    <property type="match status" value="1"/>
</dbReference>
<feature type="domain" description="Helicase C-terminal" evidence="18">
    <location>
        <begin position="431"/>
        <end position="570"/>
    </location>
</feature>
<proteinExistence type="inferred from homology"/>
<dbReference type="InterPro" id="IPR014001">
    <property type="entry name" value="Helicase_ATP-bd"/>
</dbReference>
<feature type="compositionally biased region" description="Gly residues" evidence="16">
    <location>
        <begin position="634"/>
        <end position="654"/>
    </location>
</feature>
<dbReference type="GO" id="GO:0005524">
    <property type="term" value="F:ATP binding"/>
    <property type="evidence" value="ECO:0007669"/>
    <property type="project" value="UniProtKB-KW"/>
</dbReference>
<dbReference type="AlphaFoldDB" id="A0A4S2MZK4"/>
<dbReference type="GO" id="GO:0016787">
    <property type="term" value="F:hydrolase activity"/>
    <property type="evidence" value="ECO:0007669"/>
    <property type="project" value="UniProtKB-KW"/>
</dbReference>
<dbReference type="Pfam" id="PF00271">
    <property type="entry name" value="Helicase_C"/>
    <property type="match status" value="1"/>
</dbReference>
<dbReference type="InterPro" id="IPR014014">
    <property type="entry name" value="RNA_helicase_DEAD_Q_motif"/>
</dbReference>
<evidence type="ECO:0000256" key="12">
    <source>
        <dbReference type="ARBA" id="ARBA00025161"/>
    </source>
</evidence>
<dbReference type="InterPro" id="IPR000629">
    <property type="entry name" value="RNA-helicase_DEAD-box_CS"/>
</dbReference>
<evidence type="ECO:0000256" key="9">
    <source>
        <dbReference type="ARBA" id="ARBA00024358"/>
    </source>
</evidence>
<comment type="catalytic activity">
    <reaction evidence="13">
        <text>ATP + H2O = ADP + phosphate + H(+)</text>
        <dbReference type="Rhea" id="RHEA:13065"/>
        <dbReference type="ChEBI" id="CHEBI:15377"/>
        <dbReference type="ChEBI" id="CHEBI:15378"/>
        <dbReference type="ChEBI" id="CHEBI:30616"/>
        <dbReference type="ChEBI" id="CHEBI:43474"/>
        <dbReference type="ChEBI" id="CHEBI:456216"/>
        <dbReference type="EC" id="3.6.4.13"/>
    </reaction>
</comment>
<dbReference type="GO" id="GO:0003743">
    <property type="term" value="F:translation initiation factor activity"/>
    <property type="evidence" value="ECO:0007669"/>
    <property type="project" value="UniProtKB-KW"/>
</dbReference>
<feature type="compositionally biased region" description="Polar residues" evidence="16">
    <location>
        <begin position="38"/>
        <end position="59"/>
    </location>
</feature>
<dbReference type="GO" id="GO:0003723">
    <property type="term" value="F:RNA binding"/>
    <property type="evidence" value="ECO:0007669"/>
    <property type="project" value="UniProtKB-KW"/>
</dbReference>
<evidence type="ECO:0000313" key="20">
    <source>
        <dbReference type="EMBL" id="TGZ82210.1"/>
    </source>
</evidence>
<dbReference type="CDD" id="cd17967">
    <property type="entry name" value="DEADc_DDX3_DDX4"/>
    <property type="match status" value="1"/>
</dbReference>
<dbReference type="FunFam" id="3.40.50.300:FF:000160">
    <property type="entry name" value="ATP-dependent RNA helicase DDX3X"/>
    <property type="match status" value="1"/>
</dbReference>
<dbReference type="FunFam" id="3.40.50.300:FF:000008">
    <property type="entry name" value="ATP-dependent RNA helicase RhlB"/>
    <property type="match status" value="1"/>
</dbReference>
<keyword evidence="7" id="KW-0694">RNA-binding</keyword>
<feature type="short sequence motif" description="Q motif" evidence="14">
    <location>
        <begin position="167"/>
        <end position="195"/>
    </location>
</feature>
<evidence type="ECO:0000256" key="5">
    <source>
        <dbReference type="ARBA" id="ARBA00022806"/>
    </source>
</evidence>
<dbReference type="SUPFAM" id="SSF52540">
    <property type="entry name" value="P-loop containing nucleoside triphosphate hydrolases"/>
    <property type="match status" value="1"/>
</dbReference>
<accession>A0A4S2MZK4</accession>
<dbReference type="InParanoid" id="A0A4S2MZK4"/>
<protein>
    <recommendedName>
        <fullName evidence="10">ATP-dependent RNA helicase DED1</fullName>
        <ecNumber evidence="1">3.6.4.13</ecNumber>
    </recommendedName>
    <alternativeName>
        <fullName evidence="11">ATP-dependent RNA helicase ded1</fullName>
    </alternativeName>
</protein>
<dbReference type="InterPro" id="IPR011545">
    <property type="entry name" value="DEAD/DEAH_box_helicase_dom"/>
</dbReference>
<dbReference type="PROSITE" id="PS51194">
    <property type="entry name" value="HELICASE_CTER"/>
    <property type="match status" value="1"/>
</dbReference>
<dbReference type="CDD" id="cd18787">
    <property type="entry name" value="SF2_C_DEAD"/>
    <property type="match status" value="1"/>
</dbReference>
<dbReference type="EMBL" id="ML220116">
    <property type="protein sequence ID" value="TGZ82210.1"/>
    <property type="molecule type" value="Genomic_DNA"/>
</dbReference>
<keyword evidence="4 15" id="KW-0378">Hydrolase</keyword>
<gene>
    <name evidence="20" type="ORF">EX30DRAFT_218606</name>
</gene>
<feature type="domain" description="Helicase ATP-binding" evidence="17">
    <location>
        <begin position="198"/>
        <end position="393"/>
    </location>
</feature>
<evidence type="ECO:0000256" key="14">
    <source>
        <dbReference type="PROSITE-ProRule" id="PRU00552"/>
    </source>
</evidence>
<evidence type="ECO:0000256" key="2">
    <source>
        <dbReference type="ARBA" id="ARBA00022540"/>
    </source>
</evidence>
<evidence type="ECO:0000259" key="18">
    <source>
        <dbReference type="PROSITE" id="PS51194"/>
    </source>
</evidence>
<dbReference type="PANTHER" id="PTHR47958">
    <property type="entry name" value="ATP-DEPENDENT RNA HELICASE DBP3"/>
    <property type="match status" value="1"/>
</dbReference>
<evidence type="ECO:0000259" key="17">
    <source>
        <dbReference type="PROSITE" id="PS51192"/>
    </source>
</evidence>
<dbReference type="SMART" id="SM00487">
    <property type="entry name" value="DEXDc"/>
    <property type="match status" value="1"/>
</dbReference>
<reference evidence="20 21" key="1">
    <citation type="submission" date="2019-04" db="EMBL/GenBank/DDBJ databases">
        <title>Comparative genomics and transcriptomics to analyze fruiting body development in filamentous ascomycetes.</title>
        <authorList>
            <consortium name="DOE Joint Genome Institute"/>
            <person name="Lutkenhaus R."/>
            <person name="Traeger S."/>
            <person name="Breuer J."/>
            <person name="Kuo A."/>
            <person name="Lipzen A."/>
            <person name="Pangilinan J."/>
            <person name="Dilworth D."/>
            <person name="Sandor L."/>
            <person name="Poggeler S."/>
            <person name="Barry K."/>
            <person name="Grigoriev I.V."/>
            <person name="Nowrousian M."/>
        </authorList>
    </citation>
    <scope>NUCLEOTIDE SEQUENCE [LARGE SCALE GENOMIC DNA]</scope>
    <source>
        <strain evidence="20 21">CBS 389.68</strain>
    </source>
</reference>
<evidence type="ECO:0000256" key="8">
    <source>
        <dbReference type="ARBA" id="ARBA00022917"/>
    </source>
</evidence>
<dbReference type="PROSITE" id="PS00039">
    <property type="entry name" value="DEAD_ATP_HELICASE"/>
    <property type="match status" value="1"/>
</dbReference>
<dbReference type="PROSITE" id="PS51192">
    <property type="entry name" value="HELICASE_ATP_BIND_1"/>
    <property type="match status" value="1"/>
</dbReference>
<evidence type="ECO:0000313" key="21">
    <source>
        <dbReference type="Proteomes" id="UP000298138"/>
    </source>
</evidence>
<feature type="region of interest" description="Disordered" evidence="16">
    <location>
        <begin position="630"/>
        <end position="660"/>
    </location>
</feature>
<feature type="compositionally biased region" description="Polar residues" evidence="16">
    <location>
        <begin position="133"/>
        <end position="144"/>
    </location>
</feature>
<dbReference type="OrthoDB" id="196131at2759"/>
<evidence type="ECO:0000256" key="1">
    <source>
        <dbReference type="ARBA" id="ARBA00012552"/>
    </source>
</evidence>
<dbReference type="STRING" id="341454.A0A4S2MZK4"/>
<dbReference type="EC" id="3.6.4.13" evidence="1"/>
<dbReference type="Gene3D" id="3.40.50.300">
    <property type="entry name" value="P-loop containing nucleotide triphosphate hydrolases"/>
    <property type="match status" value="2"/>
</dbReference>
<keyword evidence="21" id="KW-1185">Reference proteome</keyword>
<evidence type="ECO:0000256" key="6">
    <source>
        <dbReference type="ARBA" id="ARBA00022840"/>
    </source>
</evidence>
<evidence type="ECO:0000256" key="15">
    <source>
        <dbReference type="RuleBase" id="RU000492"/>
    </source>
</evidence>
<sequence length="660" mass="70802">MADLTEKMQNMSMNGAPAKQAYIPPHLRASMAAGRTPAANNTANGSTGVQASSGPTQNGWGNGPAYARPQANAGWDMPPPQPQQRSFNANAYGPPREFRGGDARGHGEGRWVDGKHVPGNPNPRLERELFGSNDPNARTTQTTGINFDKYDDIPVEASGHDVPEAVTEFTSPPLDDHLLSNISLAGYKNPTPVQKYSIPIVMGGRDLMACAQTGSGKTGGFLFPILSQSFLQGPSQNQAAPQQASGGYGYRSRKATPTALVLAPTRELVSQIFDEARKFAYRSWVRPCVVYGGADIGSQLRQIERGCDLLVATPGRLVDLIERGRISLANIKYLVLDEADRMLDMGFEPQIRRIVEGEDMPKTENRQTLMFSATFPRDIQMLARDFLRDYIFLSVGRVGSTSENITQKVEYVEDPDKKSVLLDILHTHQNTLQGNLSLTLIFVETKRMADALSDFLINQNFPATSIHGDRTQRERERALEMFRSGRCPIMVATAVAARGLDIPNVTHVVNYDLPTDIDDYVHRIGRTGRAGNTGIATAFFNRGNRGVVRELIELLKEANQEVPAFLETIAREGGFGGGRGGGRSGGRGRGGGSTRDFRKGPGGGGFGPSGGYSNSSGGYGGGSYSGGNYSSGGYSSGGGGGGGYGSSGSYGNPGGQSSWW</sequence>
<feature type="compositionally biased region" description="Gly residues" evidence="16">
    <location>
        <begin position="573"/>
        <end position="593"/>
    </location>
</feature>
<feature type="domain" description="DEAD-box RNA helicase Q" evidence="19">
    <location>
        <begin position="167"/>
        <end position="195"/>
    </location>
</feature>
<evidence type="ECO:0000256" key="13">
    <source>
        <dbReference type="ARBA" id="ARBA00047984"/>
    </source>
</evidence>
<dbReference type="Proteomes" id="UP000298138">
    <property type="component" value="Unassembled WGS sequence"/>
</dbReference>
<dbReference type="InterPro" id="IPR001650">
    <property type="entry name" value="Helicase_C-like"/>
</dbReference>
<keyword evidence="8" id="KW-0648">Protein biosynthesis</keyword>
<feature type="region of interest" description="Disordered" evidence="16">
    <location>
        <begin position="34"/>
        <end position="144"/>
    </location>
</feature>
<name>A0A4S2MZK4_9PEZI</name>
<keyword evidence="5 15" id="KW-0347">Helicase</keyword>
<evidence type="ECO:0000256" key="3">
    <source>
        <dbReference type="ARBA" id="ARBA00022741"/>
    </source>
</evidence>
<keyword evidence="3 15" id="KW-0547">Nucleotide-binding</keyword>
<comment type="function">
    <text evidence="12">ATP-binding RNA helicase involved in translation initiation. Remodels RNA in response to ADP and ATP concentrations by facilitating disruption, but also formation of RNA duplexes.</text>
</comment>
<evidence type="ECO:0000256" key="16">
    <source>
        <dbReference type="SAM" id="MobiDB-lite"/>
    </source>
</evidence>
<organism evidence="20 21">
    <name type="scientific">Ascodesmis nigricans</name>
    <dbReference type="NCBI Taxonomy" id="341454"/>
    <lineage>
        <taxon>Eukaryota</taxon>
        <taxon>Fungi</taxon>
        <taxon>Dikarya</taxon>
        <taxon>Ascomycota</taxon>
        <taxon>Pezizomycotina</taxon>
        <taxon>Pezizomycetes</taxon>
        <taxon>Pezizales</taxon>
        <taxon>Ascodesmidaceae</taxon>
        <taxon>Ascodesmis</taxon>
    </lineage>
</organism>